<comment type="caution">
    <text evidence="10">The sequence shown here is derived from an EMBL/GenBank/DDBJ whole genome shotgun (WGS) entry which is preliminary data.</text>
</comment>
<accession>A0A329Y7X4</accession>
<dbReference type="InterPro" id="IPR011626">
    <property type="entry name" value="Alpha-macroglobulin_TED"/>
</dbReference>
<dbReference type="InterPro" id="IPR008930">
    <property type="entry name" value="Terpenoid_cyclase/PrenylTrfase"/>
</dbReference>
<dbReference type="Gene3D" id="2.60.40.1930">
    <property type="match status" value="1"/>
</dbReference>
<dbReference type="SMART" id="SM01419">
    <property type="entry name" value="Thiol-ester_cl"/>
    <property type="match status" value="1"/>
</dbReference>
<dbReference type="InterPro" id="IPR019734">
    <property type="entry name" value="TPR_rpt"/>
</dbReference>
<dbReference type="Pfam" id="PF07678">
    <property type="entry name" value="TED_complement"/>
    <property type="match status" value="1"/>
</dbReference>
<dbReference type="GO" id="GO:0006508">
    <property type="term" value="P:proteolysis"/>
    <property type="evidence" value="ECO:0007669"/>
    <property type="project" value="InterPro"/>
</dbReference>
<evidence type="ECO:0000256" key="2">
    <source>
        <dbReference type="ARBA" id="ARBA00022729"/>
    </source>
</evidence>
<dbReference type="Pfam" id="PF11974">
    <property type="entry name" value="bMG3"/>
    <property type="match status" value="1"/>
</dbReference>
<dbReference type="SUPFAM" id="SSF57414">
    <property type="entry name" value="Hairpin loop containing domain-like"/>
    <property type="match status" value="1"/>
</dbReference>
<dbReference type="PROSITE" id="PS50005">
    <property type="entry name" value="TPR"/>
    <property type="match status" value="1"/>
</dbReference>
<dbReference type="InterPro" id="IPR051802">
    <property type="entry name" value="YfhM-like"/>
</dbReference>
<dbReference type="PANTHER" id="PTHR40094">
    <property type="entry name" value="ALPHA-2-MACROGLOBULIN HOMOLOG"/>
    <property type="match status" value="1"/>
</dbReference>
<evidence type="ECO:0000256" key="5">
    <source>
        <dbReference type="PROSITE-ProRule" id="PRU00339"/>
    </source>
</evidence>
<dbReference type="InterPro" id="IPR017868">
    <property type="entry name" value="Filamin/ABP280_repeat-like"/>
</dbReference>
<dbReference type="InterPro" id="IPR011625">
    <property type="entry name" value="A2M_N_BRD"/>
</dbReference>
<feature type="domain" description="Alpha-2-macroglobulin bait region" evidence="8">
    <location>
        <begin position="970"/>
        <end position="1114"/>
    </location>
</feature>
<dbReference type="InterPro" id="IPR011990">
    <property type="entry name" value="TPR-like_helical_dom_sf"/>
</dbReference>
<dbReference type="InterPro" id="IPR041462">
    <property type="entry name" value="Bact_A2M_MG6"/>
</dbReference>
<dbReference type="Pfam" id="PF21142">
    <property type="entry name" value="A2M_bMG2"/>
    <property type="match status" value="1"/>
</dbReference>
<dbReference type="Gene3D" id="1.50.10.20">
    <property type="match status" value="1"/>
</dbReference>
<dbReference type="InterPro" id="IPR002890">
    <property type="entry name" value="MG2"/>
</dbReference>
<dbReference type="RefSeq" id="WP_112343542.1">
    <property type="nucleotide sequence ID" value="NZ_QMKK01000046.1"/>
</dbReference>
<dbReference type="InterPro" id="IPR001599">
    <property type="entry name" value="Macroglobln_a2"/>
</dbReference>
<dbReference type="SUPFAM" id="SSF48239">
    <property type="entry name" value="Terpenoid cyclases/Protein prenyltransferases"/>
    <property type="match status" value="1"/>
</dbReference>
<evidence type="ECO:0000256" key="3">
    <source>
        <dbReference type="ARBA" id="ARBA00022737"/>
    </source>
</evidence>
<evidence type="ECO:0000256" key="4">
    <source>
        <dbReference type="ARBA" id="ARBA00023157"/>
    </source>
</evidence>
<dbReference type="InterPro" id="IPR026284">
    <property type="entry name" value="A2MG_proteobact"/>
</dbReference>
<dbReference type="SMART" id="SM01360">
    <property type="entry name" value="A2M"/>
    <property type="match status" value="1"/>
</dbReference>
<keyword evidence="5" id="KW-0802">TPR repeat</keyword>
<dbReference type="Pfam" id="PF01835">
    <property type="entry name" value="MG2"/>
    <property type="match status" value="1"/>
</dbReference>
<dbReference type="GO" id="GO:0004866">
    <property type="term" value="F:endopeptidase inhibitor activity"/>
    <property type="evidence" value="ECO:0007669"/>
    <property type="project" value="InterPro"/>
</dbReference>
<evidence type="ECO:0000256" key="6">
    <source>
        <dbReference type="SAM" id="MobiDB-lite"/>
    </source>
</evidence>
<dbReference type="Pfam" id="PF17972">
    <property type="entry name" value="bMG5"/>
    <property type="match status" value="1"/>
</dbReference>
<evidence type="ECO:0000313" key="11">
    <source>
        <dbReference type="Proteomes" id="UP000251205"/>
    </source>
</evidence>
<dbReference type="Pfam" id="PF07703">
    <property type="entry name" value="A2M_BRD"/>
    <property type="match status" value="1"/>
</dbReference>
<dbReference type="InterPro" id="IPR021868">
    <property type="entry name" value="Alpha_2_Macroglob_MG3"/>
</dbReference>
<dbReference type="GO" id="GO:0005615">
    <property type="term" value="C:extracellular space"/>
    <property type="evidence" value="ECO:0007669"/>
    <property type="project" value="InterPro"/>
</dbReference>
<dbReference type="EMBL" id="QMKK01000046">
    <property type="protein sequence ID" value="RAX39427.1"/>
    <property type="molecule type" value="Genomic_DNA"/>
</dbReference>
<dbReference type="SUPFAM" id="SSF48452">
    <property type="entry name" value="TPR-like"/>
    <property type="match status" value="1"/>
</dbReference>
<evidence type="ECO:0000256" key="1">
    <source>
        <dbReference type="ARBA" id="ARBA00010556"/>
    </source>
</evidence>
<dbReference type="InterPro" id="IPR041246">
    <property type="entry name" value="Bact_MG10"/>
</dbReference>
<dbReference type="InterPro" id="IPR041203">
    <property type="entry name" value="Bact_A2M_MG5"/>
</dbReference>
<evidence type="ECO:0000259" key="9">
    <source>
        <dbReference type="SMART" id="SM01360"/>
    </source>
</evidence>
<dbReference type="Pfam" id="PF17962">
    <property type="entry name" value="bMG6"/>
    <property type="match status" value="1"/>
</dbReference>
<keyword evidence="3" id="KW-0677">Repeat</keyword>
<organism evidence="10 11">
    <name type="scientific">Rhizobium tropici</name>
    <dbReference type="NCBI Taxonomy" id="398"/>
    <lineage>
        <taxon>Bacteria</taxon>
        <taxon>Pseudomonadati</taxon>
        <taxon>Pseudomonadota</taxon>
        <taxon>Alphaproteobacteria</taxon>
        <taxon>Hyphomicrobiales</taxon>
        <taxon>Rhizobiaceae</taxon>
        <taxon>Rhizobium/Agrobacterium group</taxon>
        <taxon>Rhizobium</taxon>
    </lineage>
</organism>
<dbReference type="Proteomes" id="UP000251205">
    <property type="component" value="Unassembled WGS sequence"/>
</dbReference>
<dbReference type="Pfam" id="PF17973">
    <property type="entry name" value="bMG10"/>
    <property type="match status" value="1"/>
</dbReference>
<keyword evidence="2 7" id="KW-0732">Signal</keyword>
<dbReference type="CDD" id="cd02891">
    <property type="entry name" value="A2M_like"/>
    <property type="match status" value="1"/>
</dbReference>
<dbReference type="InterPro" id="IPR000177">
    <property type="entry name" value="Apple"/>
</dbReference>
<feature type="domain" description="Alpha-2-macroglobulin" evidence="9">
    <location>
        <begin position="1176"/>
        <end position="1264"/>
    </location>
</feature>
<gene>
    <name evidence="10" type="ORF">DQ393_20350</name>
</gene>
<feature type="region of interest" description="Disordered" evidence="6">
    <location>
        <begin position="759"/>
        <end position="785"/>
    </location>
</feature>
<evidence type="ECO:0000313" key="10">
    <source>
        <dbReference type="EMBL" id="RAX39427.1"/>
    </source>
</evidence>
<evidence type="ECO:0000256" key="7">
    <source>
        <dbReference type="SAM" id="SignalP"/>
    </source>
</evidence>
<dbReference type="SMART" id="SM00028">
    <property type="entry name" value="TPR"/>
    <property type="match status" value="2"/>
</dbReference>
<feature type="signal peptide" evidence="7">
    <location>
        <begin position="1"/>
        <end position="25"/>
    </location>
</feature>
<dbReference type="InterPro" id="IPR003609">
    <property type="entry name" value="Pan_app"/>
</dbReference>
<name>A0A329Y7X4_RHITR</name>
<dbReference type="InterPro" id="IPR049120">
    <property type="entry name" value="A2M_bMG2"/>
</dbReference>
<dbReference type="Pfam" id="PF00207">
    <property type="entry name" value="A2M"/>
    <property type="match status" value="1"/>
</dbReference>
<dbReference type="CDD" id="cd01100">
    <property type="entry name" value="APPLE_Factor_XI_like"/>
    <property type="match status" value="1"/>
</dbReference>
<evidence type="ECO:0008006" key="12">
    <source>
        <dbReference type="Google" id="ProtNLM"/>
    </source>
</evidence>
<dbReference type="Gene3D" id="3.50.4.10">
    <property type="entry name" value="Hepatocyte Growth Factor"/>
    <property type="match status" value="1"/>
</dbReference>
<feature type="repeat" description="TPR" evidence="5">
    <location>
        <begin position="144"/>
        <end position="177"/>
    </location>
</feature>
<evidence type="ECO:0000259" key="8">
    <source>
        <dbReference type="SMART" id="SM01359"/>
    </source>
</evidence>
<dbReference type="PROSITE" id="PS50194">
    <property type="entry name" value="FILAMIN_REPEAT"/>
    <property type="match status" value="1"/>
</dbReference>
<sequence length="1840" mass="197264">MSKRAFIGFSAFLLATFASLSPLVAADVKRQVVTTKDGDYFGFDLRTEQNVTLDQCSASCIGDKSCKAFTYNPKVKWCFMKSDFNQLNSFPGAITGKIVETTATSEPDIGAAPALSFLSDNFVQSARDAKNTLTLGNELKGQGVESLIALGRIELTSGNVNDALNAFQGALSINPDNGDLWIEMARAANTITNDTSVATRAAYAALNGYQLTRTTSSRADALAVLAEALKNAQNYRPALSAYKASLNLVSSAAVQAAYNDLLARQGFRVTGNTLDNDNASPRACVQFSEKLVKSGVDYTPFVTLNGAAPKGVDAKDNQICVEGLEFGQHYRISLRAGLPSSVDENLASQVNVDIYVKDRTASLRFTGDNFVLPSTARRGIPIVSVNATTANLKLYRIGDRNIAQLLNNSQFLTQVDSYSAQTIQDTNGELVWQGSIEIKQELNKEVATSFPVDEALPKRKPGVYVLTAVAPESGGHEWDPQATQWFVVSDIGVTTYAGTDGLNVFARSLGSAKPLAGIQLQLLAKNNEILGTAKTDGNGRAVFSAGLMRGTAGMTPAVITAENGDQDYVFLDMTRAGFDLSDRGVSGRTAPGAIDLLTWTERGIYRAGETVHASALARDVSSTAVENLPLTFVFLRPDGVEDRRIVTDGGKLGGYNVDLPLQQTSMRGTWTMKIYTDPKGSSIGSQTFLVDDFVPDRIEFDMKSDAKEIEVGQPTPVNVDGRYLYGAPAAGLNLEGEVTLKPTRQSDAFKGYQFGLADEGAGKADANNDDEDSSGGDSKAESTQVPLEDLQALDENGKTTFNVTINDTPSTTQLLNANITVRMQEAGGRAVERSLTLPVKADGPRIGIKPEFDGDLGENSVGNFHVIVVDANGQKQAMQGLTWKLLSVERNYQWYRDGSSWKFEPIMSTKQVAVGTVNTTTDGAAISMPVTWGRYRLEVSTADANGPESSVEFNAGWYVASTSTETPDALEIALDKESYHVGDTAKLKVTSRYAGQLMVTAGSETLISVTNADIGATGGEVDVPVTADWGAGTYLTATLFRPGDAQESRMPMRAIGIKWAPVDPGERKLQIKLDAPQKTLPRQPLDIGLQVAGAGANEDAYVTIAAVDVGILNLTRYQPPAPDDWYYGQRQLGLEIRDIYGRLIDGSLGATGKLRTGGDGGQAALQASPPKEKLIAFFSGPIKLDANGKANVSFDIPQFNGTARLMAVAWSKAGVGHATQDVIIRDPVVVTASLPKFLAPGDKANLRLDVANTDAPAGEYTLAVTGNNAVTVDASANQQKIKLETGGKYAITLPLTGGQPGDGTVSIKLSNASGMSLDQSVDIPVRPSQLPVTERRVIALAPGKSLTVNADLLADSVLPGASVSVNVSRSSAFDVPALLMSLSRYPYGCAEQTASSAMPLLYFSDMAVKNGLADDAEIQKRVQDSIYRELSYQSSTGSFGLWSPGSGDLWLDAYVMDFLTRAREQKYNVPDQAMVQGLENLQNALSANTNVKDNGNEIAYALYVLARNKKASISDLRYYADTMLNDFPTPLSKAHLAAALALYGDAQRSRNIFVDSLQMSQKAAVTKVSFVRSDYGSSLRDGAAVLALAAESRPVPPIIPELASVVAKDWQSRKYTSTQEQTWMLLAARALQNGDDGLTLDVNGAAHSGTYMAQMSGDALMGHPLTVTNTTRQPLSAAVTTVAAPVAQLPAGGNGFKIERKYYTLDGEEANVSQAQQNERYVVVLHVTEDNDWPQRILVTDLLPAGFEIDNPSIVNSAQLSNFDWLSDIQPAHVEFRNDRFVAAFDQGSGADRDMTFAYVVRAVTPGVYDHPAASVEDMYRPQFSARTAMGRMEVLGAQQ</sequence>
<dbReference type="PIRSF" id="PIRSF038980">
    <property type="entry name" value="A2M_bac"/>
    <property type="match status" value="1"/>
</dbReference>
<feature type="chain" id="PRO_5016282632" description="Apple domain-containing protein" evidence="7">
    <location>
        <begin position="26"/>
        <end position="1840"/>
    </location>
</feature>
<dbReference type="Pfam" id="PF00024">
    <property type="entry name" value="PAN_1"/>
    <property type="match status" value="1"/>
</dbReference>
<reference evidence="10 11" key="1">
    <citation type="submission" date="2018-06" db="EMBL/GenBank/DDBJ databases">
        <title>Whole Genome Sequence of an efficient microsymbiont, Rhizobium tropici.</title>
        <authorList>
            <person name="Srinivasan R."/>
            <person name="Singh H.V."/>
            <person name="Srivastava R."/>
            <person name="Kumari B."/>
            <person name="Radhakrishna A."/>
        </authorList>
    </citation>
    <scope>NUCLEOTIDE SEQUENCE [LARGE SCALE GENOMIC DNA]</scope>
    <source>
        <strain evidence="10 11">IGFRI Rhizo-19</strain>
    </source>
</reference>
<protein>
    <recommendedName>
        <fullName evidence="12">Apple domain-containing protein</fullName>
    </recommendedName>
</protein>
<dbReference type="PANTHER" id="PTHR40094:SF1">
    <property type="entry name" value="UBIQUITIN DOMAIN-CONTAINING PROTEIN"/>
    <property type="match status" value="1"/>
</dbReference>
<proteinExistence type="inferred from homology"/>
<dbReference type="OrthoDB" id="9767116at2"/>
<dbReference type="InterPro" id="IPR047565">
    <property type="entry name" value="Alpha-macroglob_thiol-ester_cl"/>
</dbReference>
<dbReference type="SMART" id="SM01359">
    <property type="entry name" value="A2M_N_2"/>
    <property type="match status" value="1"/>
</dbReference>
<keyword evidence="4" id="KW-1015">Disulfide bond</keyword>
<comment type="similarity">
    <text evidence="1">Belongs to the protease inhibitor I39 (alpha-2-macroglobulin) family. Bacterial alpha-2-macroglobulin subfamily.</text>
</comment>
<dbReference type="Gene3D" id="1.25.40.10">
    <property type="entry name" value="Tetratricopeptide repeat domain"/>
    <property type="match status" value="1"/>
</dbReference>